<comment type="caution">
    <text evidence="3">The sequence shown here is derived from an EMBL/GenBank/DDBJ whole genome shotgun (WGS) entry which is preliminary data.</text>
</comment>
<protein>
    <submittedName>
        <fullName evidence="3">Uncharacterized protein</fullName>
    </submittedName>
</protein>
<evidence type="ECO:0000313" key="3">
    <source>
        <dbReference type="EMBL" id="CAE8593918.1"/>
    </source>
</evidence>
<keyword evidence="4" id="KW-1185">Reference proteome</keyword>
<sequence length="51" mass="5460">ALPRALPRVHRRPRAPGHRRGGAPSFPTAQQHRPPAGRPPAPEKRSPAACA</sequence>
<evidence type="ECO:0000256" key="1">
    <source>
        <dbReference type="SAM" id="MobiDB-lite"/>
    </source>
</evidence>
<evidence type="ECO:0000313" key="2">
    <source>
        <dbReference type="EMBL" id="CAE8583394.1"/>
    </source>
</evidence>
<organism evidence="3 4">
    <name type="scientific">Polarella glacialis</name>
    <name type="common">Dinoflagellate</name>
    <dbReference type="NCBI Taxonomy" id="89957"/>
    <lineage>
        <taxon>Eukaryota</taxon>
        <taxon>Sar</taxon>
        <taxon>Alveolata</taxon>
        <taxon>Dinophyceae</taxon>
        <taxon>Suessiales</taxon>
        <taxon>Suessiaceae</taxon>
        <taxon>Polarella</taxon>
    </lineage>
</organism>
<accession>A0A813DYZ0</accession>
<evidence type="ECO:0000313" key="4">
    <source>
        <dbReference type="Proteomes" id="UP000654075"/>
    </source>
</evidence>
<dbReference type="AlphaFoldDB" id="A0A813DYZ0"/>
<feature type="compositionally biased region" description="Basic and acidic residues" evidence="1">
    <location>
        <begin position="41"/>
        <end position="51"/>
    </location>
</feature>
<dbReference type="EMBL" id="CAJNNV010000711">
    <property type="protein sequence ID" value="CAE8583394.1"/>
    <property type="molecule type" value="Genomic_DNA"/>
</dbReference>
<feature type="non-terminal residue" evidence="3">
    <location>
        <position position="1"/>
    </location>
</feature>
<dbReference type="EMBL" id="CAJNNV010006672">
    <property type="protein sequence ID" value="CAE8593918.1"/>
    <property type="molecule type" value="Genomic_DNA"/>
</dbReference>
<proteinExistence type="predicted"/>
<feature type="non-terminal residue" evidence="3">
    <location>
        <position position="51"/>
    </location>
</feature>
<feature type="compositionally biased region" description="Basic residues" evidence="1">
    <location>
        <begin position="7"/>
        <end position="21"/>
    </location>
</feature>
<dbReference type="Proteomes" id="UP000654075">
    <property type="component" value="Unassembled WGS sequence"/>
</dbReference>
<gene>
    <name evidence="3" type="ORF">PGLA1383_LOCUS12500</name>
    <name evidence="2" type="ORF">PGLA1383_LOCUS2362</name>
</gene>
<name>A0A813DYZ0_POLGL</name>
<feature type="region of interest" description="Disordered" evidence="1">
    <location>
        <begin position="1"/>
        <end position="51"/>
    </location>
</feature>
<reference evidence="3" key="1">
    <citation type="submission" date="2021-02" db="EMBL/GenBank/DDBJ databases">
        <authorList>
            <person name="Dougan E. K."/>
            <person name="Rhodes N."/>
            <person name="Thang M."/>
            <person name="Chan C."/>
        </authorList>
    </citation>
    <scope>NUCLEOTIDE SEQUENCE</scope>
</reference>